<feature type="region of interest" description="Disordered" evidence="1">
    <location>
        <begin position="1"/>
        <end position="20"/>
    </location>
</feature>
<protein>
    <recommendedName>
        <fullName evidence="4">AAA family ATPase</fullName>
    </recommendedName>
</protein>
<dbReference type="PANTHER" id="PTHR37816">
    <property type="entry name" value="YALI0E33011P"/>
    <property type="match status" value="1"/>
</dbReference>
<keyword evidence="2" id="KW-0614">Plasmid</keyword>
<evidence type="ECO:0000256" key="1">
    <source>
        <dbReference type="SAM" id="MobiDB-lite"/>
    </source>
</evidence>
<dbReference type="PANTHER" id="PTHR37816:SF1">
    <property type="entry name" value="TOXIN"/>
    <property type="match status" value="1"/>
</dbReference>
<reference evidence="3" key="1">
    <citation type="journal article" date="2020" name="Mol. Plant Microbe">
        <title>Rhizobial microsymbionts of the narrowly endemic Oxytropis species growing in Kamchatka are characterized by significant genetic diversity and possess a set of genes that are associated with T3SS and T6SS secretion systems and can affect the development of symbiosis.</title>
        <authorList>
            <person name="Safronova V."/>
            <person name="Guro P."/>
            <person name="Sazanova A."/>
            <person name="Kuznetsova I."/>
            <person name="Belimov A."/>
            <person name="Yakubov V."/>
            <person name="Chirak E."/>
            <person name="Afonin A."/>
            <person name="Gogolev Y."/>
            <person name="Andronov E."/>
            <person name="Tikhonovich I."/>
        </authorList>
    </citation>
    <scope>NUCLEOTIDE SEQUENCE [LARGE SCALE GENOMIC DNA]</scope>
    <source>
        <strain evidence="3">583</strain>
        <plasmid evidence="3">p_3</plasmid>
    </source>
</reference>
<dbReference type="AlphaFoldDB" id="A0A7G6T574"/>
<dbReference type="CDD" id="cd02019">
    <property type="entry name" value="NK"/>
    <property type="match status" value="1"/>
</dbReference>
<sequence>MLSKSRASRISVFGSPGSGKSTFGRRLAHSLDLPLLALDDLYWGPNWERPNKQDWLHTLRMQLAAEAFVVEGGYVETIDMRIERAELVYLVEAPAWLCEWRFVARVMRIAGGDMSLLPKRVPLDSRPTPTARGDFTRMLAKIAKYRQEVRPLILSAAKRHGVPLVVVDSGISAQSGRLAAPSPF</sequence>
<evidence type="ECO:0000313" key="2">
    <source>
        <dbReference type="EMBL" id="QND61906.1"/>
    </source>
</evidence>
<proteinExistence type="predicted"/>
<dbReference type="Proteomes" id="UP000515465">
    <property type="component" value="Plasmid p_3"/>
</dbReference>
<gene>
    <name evidence="2" type="ORF">HB778_37800</name>
</gene>
<geneLocation type="plasmid" evidence="2 3">
    <name>p_3</name>
</geneLocation>
<dbReference type="InterPro" id="IPR052922">
    <property type="entry name" value="Cytidylate_Kinase-2"/>
</dbReference>
<evidence type="ECO:0000313" key="3">
    <source>
        <dbReference type="Proteomes" id="UP000515465"/>
    </source>
</evidence>
<evidence type="ECO:0008006" key="4">
    <source>
        <dbReference type="Google" id="ProtNLM"/>
    </source>
</evidence>
<name>A0A7G6T574_9HYPH</name>
<dbReference type="RefSeq" id="WP_183454903.1">
    <property type="nucleotide sequence ID" value="NZ_CP050298.1"/>
</dbReference>
<accession>A0A7G6T574</accession>
<dbReference type="SUPFAM" id="SSF52540">
    <property type="entry name" value="P-loop containing nucleoside triphosphate hydrolases"/>
    <property type="match status" value="1"/>
</dbReference>
<dbReference type="EMBL" id="CP050298">
    <property type="protein sequence ID" value="QND61906.1"/>
    <property type="molecule type" value="Genomic_DNA"/>
</dbReference>
<dbReference type="InterPro" id="IPR027417">
    <property type="entry name" value="P-loop_NTPase"/>
</dbReference>
<organism evidence="2 3">
    <name type="scientific">Mesorhizobium huakuii</name>
    <dbReference type="NCBI Taxonomy" id="28104"/>
    <lineage>
        <taxon>Bacteria</taxon>
        <taxon>Pseudomonadati</taxon>
        <taxon>Pseudomonadota</taxon>
        <taxon>Alphaproteobacteria</taxon>
        <taxon>Hyphomicrobiales</taxon>
        <taxon>Phyllobacteriaceae</taxon>
        <taxon>Mesorhizobium</taxon>
    </lineage>
</organism>
<dbReference type="Gene3D" id="3.40.50.300">
    <property type="entry name" value="P-loop containing nucleotide triphosphate hydrolases"/>
    <property type="match status" value="1"/>
</dbReference>